<evidence type="ECO:0000256" key="4">
    <source>
        <dbReference type="ARBA" id="ARBA00023040"/>
    </source>
</evidence>
<feature type="domain" description="G-protein coupled receptors family 1 profile" evidence="9">
    <location>
        <begin position="1"/>
        <end position="180"/>
    </location>
</feature>
<dbReference type="WBParaSite" id="PSU_v2.g577.t1">
    <property type="protein sequence ID" value="PSU_v2.g577.t1"/>
    <property type="gene ID" value="PSU_v2.g577"/>
</dbReference>
<evidence type="ECO:0000256" key="5">
    <source>
        <dbReference type="ARBA" id="ARBA00023136"/>
    </source>
</evidence>
<organism evidence="10 11">
    <name type="scientific">Panagrolaimus superbus</name>
    <dbReference type="NCBI Taxonomy" id="310955"/>
    <lineage>
        <taxon>Eukaryota</taxon>
        <taxon>Metazoa</taxon>
        <taxon>Ecdysozoa</taxon>
        <taxon>Nematoda</taxon>
        <taxon>Chromadorea</taxon>
        <taxon>Rhabditida</taxon>
        <taxon>Tylenchina</taxon>
        <taxon>Panagrolaimomorpha</taxon>
        <taxon>Panagrolaimoidea</taxon>
        <taxon>Panagrolaimidae</taxon>
        <taxon>Panagrolaimus</taxon>
    </lineage>
</organism>
<feature type="transmembrane region" description="Helical" evidence="8">
    <location>
        <begin position="144"/>
        <end position="166"/>
    </location>
</feature>
<evidence type="ECO:0000256" key="3">
    <source>
        <dbReference type="ARBA" id="ARBA00022989"/>
    </source>
</evidence>
<name>A0A914Z095_9BILA</name>
<sequence length="180" mass="20592">MRTATNFFLANLAFADMLVSVFCILQNMFHIVALKNGNWPLGEEVCKLYVLFLHMIPCISIGILVCVSLEKYIAVLHPLLALKLLTNKLRIIMMLAIWILSIGFNLPYYFTTKEFSYGEARACIREMNGYGWLTIRDMITGSFIIWYCIPLGTIAYLYTRIGLVLWNSGLKPLEIRYSSG</sequence>
<dbReference type="Gene3D" id="1.20.1070.10">
    <property type="entry name" value="Rhodopsin 7-helix transmembrane proteins"/>
    <property type="match status" value="1"/>
</dbReference>
<reference evidence="11" key="1">
    <citation type="submission" date="2022-11" db="UniProtKB">
        <authorList>
            <consortium name="WormBaseParasite"/>
        </authorList>
    </citation>
    <scope>IDENTIFICATION</scope>
</reference>
<evidence type="ECO:0000256" key="8">
    <source>
        <dbReference type="SAM" id="Phobius"/>
    </source>
</evidence>
<dbReference type="InterPro" id="IPR017452">
    <property type="entry name" value="GPCR_Rhodpsn_7TM"/>
</dbReference>
<proteinExistence type="predicted"/>
<evidence type="ECO:0000313" key="10">
    <source>
        <dbReference type="Proteomes" id="UP000887577"/>
    </source>
</evidence>
<evidence type="ECO:0000256" key="6">
    <source>
        <dbReference type="ARBA" id="ARBA00023170"/>
    </source>
</evidence>
<evidence type="ECO:0000259" key="9">
    <source>
        <dbReference type="PROSITE" id="PS50262"/>
    </source>
</evidence>
<evidence type="ECO:0000256" key="2">
    <source>
        <dbReference type="ARBA" id="ARBA00022692"/>
    </source>
</evidence>
<accession>A0A914Z095</accession>
<dbReference type="Pfam" id="PF00001">
    <property type="entry name" value="7tm_1"/>
    <property type="match status" value="1"/>
</dbReference>
<dbReference type="SUPFAM" id="SSF81321">
    <property type="entry name" value="Family A G protein-coupled receptor-like"/>
    <property type="match status" value="1"/>
</dbReference>
<keyword evidence="5 8" id="KW-0472">Membrane</keyword>
<feature type="transmembrane region" description="Helical" evidence="8">
    <location>
        <begin position="49"/>
        <end position="69"/>
    </location>
</feature>
<keyword evidence="4" id="KW-0297">G-protein coupled receptor</keyword>
<dbReference type="AlphaFoldDB" id="A0A914Z095"/>
<keyword evidence="2 8" id="KW-0812">Transmembrane</keyword>
<dbReference type="PANTHER" id="PTHR24243:SF224">
    <property type="entry name" value="G-PROTEIN COUPLED RECEPTOR 19-RELATED"/>
    <property type="match status" value="1"/>
</dbReference>
<keyword evidence="10" id="KW-1185">Reference proteome</keyword>
<dbReference type="PANTHER" id="PTHR24243">
    <property type="entry name" value="G-PROTEIN COUPLED RECEPTOR"/>
    <property type="match status" value="1"/>
</dbReference>
<keyword evidence="7" id="KW-0807">Transducer</keyword>
<evidence type="ECO:0000256" key="7">
    <source>
        <dbReference type="ARBA" id="ARBA00023224"/>
    </source>
</evidence>
<dbReference type="PRINTS" id="PR00237">
    <property type="entry name" value="GPCRRHODOPSN"/>
</dbReference>
<dbReference type="GO" id="GO:0005886">
    <property type="term" value="C:plasma membrane"/>
    <property type="evidence" value="ECO:0007669"/>
    <property type="project" value="TreeGrafter"/>
</dbReference>
<protein>
    <submittedName>
        <fullName evidence="11">G-protein coupled receptors family 1 profile domain-containing protein</fullName>
    </submittedName>
</protein>
<feature type="transmembrane region" description="Helical" evidence="8">
    <location>
        <begin position="89"/>
        <end position="110"/>
    </location>
</feature>
<dbReference type="InterPro" id="IPR000276">
    <property type="entry name" value="GPCR_Rhodpsn"/>
</dbReference>
<evidence type="ECO:0000256" key="1">
    <source>
        <dbReference type="ARBA" id="ARBA00004141"/>
    </source>
</evidence>
<dbReference type="PROSITE" id="PS50262">
    <property type="entry name" value="G_PROTEIN_RECEP_F1_2"/>
    <property type="match status" value="1"/>
</dbReference>
<evidence type="ECO:0000313" key="11">
    <source>
        <dbReference type="WBParaSite" id="PSU_v2.g577.t1"/>
    </source>
</evidence>
<keyword evidence="3 8" id="KW-1133">Transmembrane helix</keyword>
<dbReference type="Proteomes" id="UP000887577">
    <property type="component" value="Unplaced"/>
</dbReference>
<dbReference type="GO" id="GO:0004930">
    <property type="term" value="F:G protein-coupled receptor activity"/>
    <property type="evidence" value="ECO:0007669"/>
    <property type="project" value="UniProtKB-KW"/>
</dbReference>
<keyword evidence="6" id="KW-0675">Receptor</keyword>
<comment type="subcellular location">
    <subcellularLocation>
        <location evidence="1">Membrane</location>
        <topology evidence="1">Multi-pass membrane protein</topology>
    </subcellularLocation>
</comment>
<feature type="transmembrane region" description="Helical" evidence="8">
    <location>
        <begin position="7"/>
        <end position="29"/>
    </location>
</feature>